<sequence>MDAALDAGIHQFNVESEPELEALSALASAKGMKAPVSLRINPDIDAKTHAKISTGRAENKFGIAWSRAHEAYAHAQSLPGIAIVGIDVHIGSQLTELGPFRAAFDRVAELVASLRAAGHGIERIDLGGGLGIPYQPDQPAPPLPSAYGAMVKEVASDLGCQIITEPGRLIAGNAGVLLTQVIYVKDGEDRRFVILDAAMNDLLRPAMYDAYHGIAPLIEPGPDAGRMTADFVGPVCETGDRFAKDRQTTTLAAGDLVVLRSAGAYGAVMASSYNTRPLVPEVLVHGADYAIIRPRIDVAALLAQDQLAPWLA</sequence>
<protein>
    <recommendedName>
        <fullName evidence="5">Diaminopimelate decarboxylase</fullName>
        <ecNumber evidence="5">4.1.1.20</ecNumber>
    </recommendedName>
</protein>
<dbReference type="Pfam" id="PF02784">
    <property type="entry name" value="Orn_Arg_deC_N"/>
    <property type="match status" value="1"/>
</dbReference>
<dbReference type="CDD" id="cd06828">
    <property type="entry name" value="PLPDE_III_DapDC"/>
    <property type="match status" value="1"/>
</dbReference>
<dbReference type="InterPro" id="IPR002986">
    <property type="entry name" value="DAP_deCOOHase_LysA"/>
</dbReference>
<dbReference type="PANTHER" id="PTHR43727">
    <property type="entry name" value="DIAMINOPIMELATE DECARBOXYLASE"/>
    <property type="match status" value="1"/>
</dbReference>
<organism evidence="7 8">
    <name type="scientific">Iodidimonas nitroreducens</name>
    <dbReference type="NCBI Taxonomy" id="1236968"/>
    <lineage>
        <taxon>Bacteria</taxon>
        <taxon>Pseudomonadati</taxon>
        <taxon>Pseudomonadota</taxon>
        <taxon>Alphaproteobacteria</taxon>
        <taxon>Iodidimonadales</taxon>
        <taxon>Iodidimonadaceae</taxon>
        <taxon>Iodidimonas</taxon>
    </lineage>
</organism>
<dbReference type="AlphaFoldDB" id="A0A5A7NEI0"/>
<dbReference type="PRINTS" id="PR01181">
    <property type="entry name" value="DAPDCRBXLASE"/>
</dbReference>
<dbReference type="NCBIfam" id="TIGR01048">
    <property type="entry name" value="lysA"/>
    <property type="match status" value="1"/>
</dbReference>
<evidence type="ECO:0000256" key="4">
    <source>
        <dbReference type="ARBA" id="ARBA00023239"/>
    </source>
</evidence>
<comment type="caution">
    <text evidence="7">The sequence shown here is derived from an EMBL/GenBank/DDBJ whole genome shotgun (WGS) entry which is preliminary data.</text>
</comment>
<gene>
    <name evidence="7" type="ORF">JCM17846_31510</name>
</gene>
<comment type="cofactor">
    <cofactor evidence="1">
        <name>pyridoxal 5'-phosphate</name>
        <dbReference type="ChEBI" id="CHEBI:597326"/>
    </cofactor>
</comment>
<dbReference type="GO" id="GO:0009089">
    <property type="term" value="P:lysine biosynthetic process via diaminopimelate"/>
    <property type="evidence" value="ECO:0007669"/>
    <property type="project" value="UniProtKB-UniRule"/>
</dbReference>
<accession>A0A5A7NEI0</accession>
<dbReference type="Gene3D" id="2.40.37.10">
    <property type="entry name" value="Lyase, Ornithine Decarboxylase, Chain A, domain 1"/>
    <property type="match status" value="1"/>
</dbReference>
<keyword evidence="4" id="KW-0456">Lyase</keyword>
<evidence type="ECO:0000313" key="8">
    <source>
        <dbReference type="Proteomes" id="UP000324996"/>
    </source>
</evidence>
<dbReference type="InterPro" id="IPR009006">
    <property type="entry name" value="Ala_racemase/Decarboxylase_C"/>
</dbReference>
<evidence type="ECO:0000259" key="6">
    <source>
        <dbReference type="Pfam" id="PF02784"/>
    </source>
</evidence>
<dbReference type="Gene3D" id="3.20.20.10">
    <property type="entry name" value="Alanine racemase"/>
    <property type="match status" value="1"/>
</dbReference>
<keyword evidence="2" id="KW-0210">Decarboxylase</keyword>
<dbReference type="InterPro" id="IPR022644">
    <property type="entry name" value="De-COase2_N"/>
</dbReference>
<dbReference type="InterPro" id="IPR022657">
    <property type="entry name" value="De-COase2_CS"/>
</dbReference>
<dbReference type="SUPFAM" id="SSF50621">
    <property type="entry name" value="Alanine racemase C-terminal domain-like"/>
    <property type="match status" value="1"/>
</dbReference>
<proteinExistence type="predicted"/>
<reference evidence="7 8" key="1">
    <citation type="submission" date="2019-09" db="EMBL/GenBank/DDBJ databases">
        <title>NBRP : Genome information of microbial organism related human and environment.</title>
        <authorList>
            <person name="Hattori M."/>
            <person name="Oshima K."/>
            <person name="Inaba H."/>
            <person name="Suda W."/>
            <person name="Sakamoto M."/>
            <person name="Iino T."/>
            <person name="Kitahara M."/>
            <person name="Oshida Y."/>
            <person name="Iida T."/>
            <person name="Kudo T."/>
            <person name="Itoh T."/>
            <person name="Ohkuma M."/>
        </authorList>
    </citation>
    <scope>NUCLEOTIDE SEQUENCE [LARGE SCALE GENOMIC DNA]</scope>
    <source>
        <strain evidence="7 8">Q-1</strain>
    </source>
</reference>
<dbReference type="SUPFAM" id="SSF51419">
    <property type="entry name" value="PLP-binding barrel"/>
    <property type="match status" value="1"/>
</dbReference>
<dbReference type="Proteomes" id="UP000324996">
    <property type="component" value="Unassembled WGS sequence"/>
</dbReference>
<dbReference type="EMBL" id="BKCN01000026">
    <property type="protein sequence ID" value="GER05469.1"/>
    <property type="molecule type" value="Genomic_DNA"/>
</dbReference>
<evidence type="ECO:0000256" key="5">
    <source>
        <dbReference type="NCBIfam" id="TIGR01048"/>
    </source>
</evidence>
<evidence type="ECO:0000313" key="7">
    <source>
        <dbReference type="EMBL" id="GER05469.1"/>
    </source>
</evidence>
<dbReference type="PROSITE" id="PS00879">
    <property type="entry name" value="ODR_DC_2_2"/>
    <property type="match status" value="1"/>
</dbReference>
<feature type="domain" description="Orn/DAP/Arg decarboxylase 2 N-terminal" evidence="6">
    <location>
        <begin position="2"/>
        <end position="171"/>
    </location>
</feature>
<evidence type="ECO:0000256" key="3">
    <source>
        <dbReference type="ARBA" id="ARBA00022898"/>
    </source>
</evidence>
<dbReference type="PANTHER" id="PTHR43727:SF2">
    <property type="entry name" value="GROUP IV DECARBOXYLASE"/>
    <property type="match status" value="1"/>
</dbReference>
<dbReference type="EC" id="4.1.1.20" evidence="5"/>
<name>A0A5A7NEI0_9PROT</name>
<evidence type="ECO:0000256" key="1">
    <source>
        <dbReference type="ARBA" id="ARBA00001933"/>
    </source>
</evidence>
<dbReference type="GO" id="GO:0008836">
    <property type="term" value="F:diaminopimelate decarboxylase activity"/>
    <property type="evidence" value="ECO:0007669"/>
    <property type="project" value="UniProtKB-UniRule"/>
</dbReference>
<dbReference type="InterPro" id="IPR029066">
    <property type="entry name" value="PLP-binding_barrel"/>
</dbReference>
<evidence type="ECO:0000256" key="2">
    <source>
        <dbReference type="ARBA" id="ARBA00022793"/>
    </source>
</evidence>
<keyword evidence="3" id="KW-0663">Pyridoxal phosphate</keyword>
<keyword evidence="8" id="KW-1185">Reference proteome</keyword>